<organism evidence="6 7">
    <name type="scientific">Clostridioides difficile</name>
    <name type="common">Peptoclostridium difficile</name>
    <dbReference type="NCBI Taxonomy" id="1496"/>
    <lineage>
        <taxon>Bacteria</taxon>
        <taxon>Bacillati</taxon>
        <taxon>Bacillota</taxon>
        <taxon>Clostridia</taxon>
        <taxon>Peptostreptococcales</taxon>
        <taxon>Peptostreptococcaceae</taxon>
        <taxon>Clostridioides</taxon>
    </lineage>
</organism>
<name>A0A9X8RL55_CLODI</name>
<evidence type="ECO:0000313" key="6">
    <source>
        <dbReference type="EMBL" id="SJS90286.1"/>
    </source>
</evidence>
<dbReference type="RefSeq" id="WP_021364278.1">
    <property type="nucleotide sequence ID" value="NZ_AP031492.1"/>
</dbReference>
<dbReference type="PROSITE" id="PS50949">
    <property type="entry name" value="HTH_GNTR"/>
    <property type="match status" value="2"/>
</dbReference>
<keyword evidence="1" id="KW-0805">Transcription regulation</keyword>
<evidence type="ECO:0000256" key="3">
    <source>
        <dbReference type="ARBA" id="ARBA00023163"/>
    </source>
</evidence>
<dbReference type="GO" id="GO:0003700">
    <property type="term" value="F:DNA-binding transcription factor activity"/>
    <property type="evidence" value="ECO:0007669"/>
    <property type="project" value="InterPro"/>
</dbReference>
<feature type="domain" description="HTH gntR-type" evidence="4">
    <location>
        <begin position="254"/>
        <end position="322"/>
    </location>
</feature>
<dbReference type="EMBL" id="DAEPXK010000022">
    <property type="protein sequence ID" value="HBH1542722.1"/>
    <property type="molecule type" value="Genomic_DNA"/>
</dbReference>
<evidence type="ECO:0000259" key="4">
    <source>
        <dbReference type="PROSITE" id="PS50949"/>
    </source>
</evidence>
<accession>A0A9X8RL55</accession>
<keyword evidence="3" id="KW-0804">Transcription</keyword>
<dbReference type="InterPro" id="IPR036388">
    <property type="entry name" value="WH-like_DNA-bd_sf"/>
</dbReference>
<dbReference type="GO" id="GO:0003677">
    <property type="term" value="F:DNA binding"/>
    <property type="evidence" value="ECO:0007669"/>
    <property type="project" value="UniProtKB-KW"/>
</dbReference>
<protein>
    <submittedName>
        <fullName evidence="6">DNA-binding transcriptional repressor MngR</fullName>
    </submittedName>
    <submittedName>
        <fullName evidence="5">GntR family transcriptional regulator</fullName>
    </submittedName>
</protein>
<evidence type="ECO:0000313" key="7">
    <source>
        <dbReference type="Proteomes" id="UP000189137"/>
    </source>
</evidence>
<dbReference type="Pfam" id="PF00392">
    <property type="entry name" value="GntR"/>
    <property type="match status" value="2"/>
</dbReference>
<sequence length="491" mass="57656">MKRKPQYLIIFEHIIQQIYTGKITIGDRLDSIKSMSEEYMVSKNTIKTVIKMLSEKGFIETKAGSRPVLIQSTSKQSIESDLLYEKILQISEIYKIFSLIFPSIAMYNIKRFTSKDFEELNEIIDCMEKNSSNYLVFKEQRLKYINKLISKTNNFLIHHFCEIIQHDVIISQLAYNFDNLDNLDNCCIDFFRNKYIEQVRKTYLYGLDGNLIEFKKLLTYMYKACRESILKMVENRAPQSIDTSSFNSVTLEKCYLYDLIVSDVICQIFEGNIKIGDCLPSITSIINRYNVSLPTVRSAYNELNELGIAKTINGKGTYITLFSEYDDDYINTEEGAKRLSLLLDAMEFVTITLEDVVLLLGNKMDLIAVDKIETHLRYLQNNCEECKVYPDFVLLCKIVDYTQIYVLQETFLHLKQYMIFGIYLERFFHEEYNEILKTRFDVCFEILRYLKKGDVERFAESFSNIFKESLQYLKKVISSLNVDMRVKLDIL</sequence>
<evidence type="ECO:0000256" key="1">
    <source>
        <dbReference type="ARBA" id="ARBA00023015"/>
    </source>
</evidence>
<reference evidence="5" key="2">
    <citation type="journal article" date="2018" name="Genome Biol.">
        <title>SKESA: strategic k-mer extension for scrupulous assemblies.</title>
        <authorList>
            <person name="Souvorov A."/>
            <person name="Agarwala R."/>
            <person name="Lipman D.J."/>
        </authorList>
    </citation>
    <scope>NUCLEOTIDE SEQUENCE</scope>
    <source>
        <strain evidence="5">HN1000</strain>
    </source>
</reference>
<dbReference type="CDD" id="cd07377">
    <property type="entry name" value="WHTH_GntR"/>
    <property type="match status" value="2"/>
</dbReference>
<feature type="domain" description="HTH gntR-type" evidence="4">
    <location>
        <begin position="4"/>
        <end position="73"/>
    </location>
</feature>
<dbReference type="Gene3D" id="1.10.10.10">
    <property type="entry name" value="Winged helix-like DNA-binding domain superfamily/Winged helix DNA-binding domain"/>
    <property type="match status" value="2"/>
</dbReference>
<evidence type="ECO:0000313" key="5">
    <source>
        <dbReference type="EMBL" id="HBH1542722.1"/>
    </source>
</evidence>
<dbReference type="Proteomes" id="UP000878956">
    <property type="component" value="Unassembled WGS sequence"/>
</dbReference>
<dbReference type="EMBL" id="FUPS01000012">
    <property type="protein sequence ID" value="SJS90286.1"/>
    <property type="molecule type" value="Genomic_DNA"/>
</dbReference>
<keyword evidence="2 6" id="KW-0238">DNA-binding</keyword>
<dbReference type="InterPro" id="IPR000524">
    <property type="entry name" value="Tscrpt_reg_HTH_GntR"/>
</dbReference>
<dbReference type="SMART" id="SM00345">
    <property type="entry name" value="HTH_GNTR"/>
    <property type="match status" value="2"/>
</dbReference>
<dbReference type="InterPro" id="IPR036390">
    <property type="entry name" value="WH_DNA-bd_sf"/>
</dbReference>
<gene>
    <name evidence="5" type="ORF">KRM00_002211</name>
    <name evidence="6" type="ORF">SAMEA3375112_03142</name>
</gene>
<dbReference type="SUPFAM" id="SSF46785">
    <property type="entry name" value="Winged helix' DNA-binding domain"/>
    <property type="match status" value="2"/>
</dbReference>
<dbReference type="PANTHER" id="PTHR38445">
    <property type="entry name" value="HTH-TYPE TRANSCRIPTIONAL REPRESSOR YTRA"/>
    <property type="match status" value="1"/>
</dbReference>
<evidence type="ECO:0000256" key="2">
    <source>
        <dbReference type="ARBA" id="ARBA00023125"/>
    </source>
</evidence>
<dbReference type="AlphaFoldDB" id="A0A9X8RL55"/>
<reference evidence="6 7" key="1">
    <citation type="submission" date="2017-02" db="EMBL/GenBank/DDBJ databases">
        <authorList>
            <consortium name="Pathogen Informatics"/>
        </authorList>
    </citation>
    <scope>NUCLEOTIDE SEQUENCE [LARGE SCALE GENOMIC DNA]</scope>
    <source>
        <strain evidence="6 7">VRECD0157</strain>
    </source>
</reference>
<comment type="caution">
    <text evidence="6">The sequence shown here is derived from an EMBL/GenBank/DDBJ whole genome shotgun (WGS) entry which is preliminary data.</text>
</comment>
<dbReference type="PANTHER" id="PTHR38445:SF9">
    <property type="entry name" value="HTH-TYPE TRANSCRIPTIONAL REPRESSOR YTRA"/>
    <property type="match status" value="1"/>
</dbReference>
<proteinExistence type="predicted"/>
<reference evidence="5" key="3">
    <citation type="submission" date="2021-06" db="EMBL/GenBank/DDBJ databases">
        <authorList>
            <consortium name="NCBI Pathogen Detection Project"/>
        </authorList>
    </citation>
    <scope>NUCLEOTIDE SEQUENCE</scope>
    <source>
        <strain evidence="5">HN1000</strain>
    </source>
</reference>
<dbReference type="Proteomes" id="UP000189137">
    <property type="component" value="Unassembled WGS sequence"/>
</dbReference>